<proteinExistence type="predicted"/>
<organism evidence="2 3">
    <name type="scientific">Mycolicibacterium tokaiense</name>
    <dbReference type="NCBI Taxonomy" id="39695"/>
    <lineage>
        <taxon>Bacteria</taxon>
        <taxon>Bacillati</taxon>
        <taxon>Actinomycetota</taxon>
        <taxon>Actinomycetes</taxon>
        <taxon>Mycobacteriales</taxon>
        <taxon>Mycobacteriaceae</taxon>
        <taxon>Mycolicibacterium</taxon>
    </lineage>
</organism>
<name>A0A378TIS8_9MYCO</name>
<feature type="transmembrane region" description="Helical" evidence="1">
    <location>
        <begin position="7"/>
        <end position="24"/>
    </location>
</feature>
<feature type="transmembrane region" description="Helical" evidence="1">
    <location>
        <begin position="30"/>
        <end position="48"/>
    </location>
</feature>
<keyword evidence="1" id="KW-0812">Transmembrane</keyword>
<dbReference type="AlphaFoldDB" id="A0A378TIS8"/>
<keyword evidence="1" id="KW-0472">Membrane</keyword>
<keyword evidence="3" id="KW-1185">Reference proteome</keyword>
<gene>
    <name evidence="2" type="ORF">NCTC10821_04255</name>
</gene>
<evidence type="ECO:0008006" key="4">
    <source>
        <dbReference type="Google" id="ProtNLM"/>
    </source>
</evidence>
<reference evidence="2 3" key="1">
    <citation type="submission" date="2018-06" db="EMBL/GenBank/DDBJ databases">
        <authorList>
            <consortium name="Pathogen Informatics"/>
            <person name="Doyle S."/>
        </authorList>
    </citation>
    <scope>NUCLEOTIDE SEQUENCE [LARGE SCALE GENOMIC DNA]</scope>
    <source>
        <strain evidence="2 3">NCTC10821</strain>
    </source>
</reference>
<evidence type="ECO:0000256" key="1">
    <source>
        <dbReference type="SAM" id="Phobius"/>
    </source>
</evidence>
<evidence type="ECO:0000313" key="2">
    <source>
        <dbReference type="EMBL" id="STZ60711.1"/>
    </source>
</evidence>
<protein>
    <recommendedName>
        <fullName evidence="4">Transmembrane protein</fullName>
    </recommendedName>
</protein>
<evidence type="ECO:0000313" key="3">
    <source>
        <dbReference type="Proteomes" id="UP000254978"/>
    </source>
</evidence>
<dbReference type="EMBL" id="UGQT01000001">
    <property type="protein sequence ID" value="STZ60711.1"/>
    <property type="molecule type" value="Genomic_DNA"/>
</dbReference>
<keyword evidence="1" id="KW-1133">Transmembrane helix</keyword>
<dbReference type="Proteomes" id="UP000254978">
    <property type="component" value="Unassembled WGS sequence"/>
</dbReference>
<sequence>MLGGFEMLFVGVAAIGIFLTAAALGVIGGAVALGLIAVTLIVAGMLLLRASSKGGGLLDARRTKMRRMIYKAQYRRR</sequence>
<accession>A0A378TIS8</accession>